<comment type="caution">
    <text evidence="1">The sequence shown here is derived from an EMBL/GenBank/DDBJ whole genome shotgun (WGS) entry which is preliminary data.</text>
</comment>
<proteinExistence type="predicted"/>
<sequence length="240" mass="27633">MKIKSFKFRRSESGLKDMLEQSINIIRTSLELIENERRPQKEFVKVVSGQLRLLLFENDKSLMKILYKDDLNLPIISNDFREFDGTKFLNPLNMFSDSALLNLEQWTEQVIAEAEIEVPSPEYLTCKKCSEKLSLKHEHDAVEVRILLGEPQNAFEFRCKHCGKFCETIIDQDDPQNVLNISASENITVYSLLRSFADKGGGAHVDKELNWLNVFAVELGDLYVISIAKCILSFHERQSL</sequence>
<organism evidence="1 2">
    <name type="scientific">Saccharibacillus endophyticus</name>
    <dbReference type="NCBI Taxonomy" id="2060666"/>
    <lineage>
        <taxon>Bacteria</taxon>
        <taxon>Bacillati</taxon>
        <taxon>Bacillota</taxon>
        <taxon>Bacilli</taxon>
        <taxon>Bacillales</taxon>
        <taxon>Paenibacillaceae</taxon>
        <taxon>Saccharibacillus</taxon>
    </lineage>
</organism>
<evidence type="ECO:0000313" key="2">
    <source>
        <dbReference type="Proteomes" id="UP000605427"/>
    </source>
</evidence>
<dbReference type="RefSeq" id="WP_172245349.1">
    <property type="nucleotide sequence ID" value="NZ_BMDD01000004.1"/>
</dbReference>
<reference evidence="2" key="1">
    <citation type="journal article" date="2019" name="Int. J. Syst. Evol. Microbiol.">
        <title>The Global Catalogue of Microorganisms (GCM) 10K type strain sequencing project: providing services to taxonomists for standard genome sequencing and annotation.</title>
        <authorList>
            <consortium name="The Broad Institute Genomics Platform"/>
            <consortium name="The Broad Institute Genome Sequencing Center for Infectious Disease"/>
            <person name="Wu L."/>
            <person name="Ma J."/>
        </authorList>
    </citation>
    <scope>NUCLEOTIDE SEQUENCE [LARGE SCALE GENOMIC DNA]</scope>
    <source>
        <strain evidence="2">CCM 8702</strain>
    </source>
</reference>
<evidence type="ECO:0000313" key="1">
    <source>
        <dbReference type="EMBL" id="GGH81824.1"/>
    </source>
</evidence>
<gene>
    <name evidence="1" type="ORF">GCM10007362_32210</name>
</gene>
<accession>A0ABQ2A0Y3</accession>
<protein>
    <submittedName>
        <fullName evidence="1">Uncharacterized protein</fullName>
    </submittedName>
</protein>
<dbReference type="Proteomes" id="UP000605427">
    <property type="component" value="Unassembled WGS sequence"/>
</dbReference>
<name>A0ABQ2A0Y3_9BACL</name>
<dbReference type="EMBL" id="BMDD01000004">
    <property type="protein sequence ID" value="GGH81824.1"/>
    <property type="molecule type" value="Genomic_DNA"/>
</dbReference>
<keyword evidence="2" id="KW-1185">Reference proteome</keyword>